<keyword evidence="4 6" id="KW-1133">Transmembrane helix</keyword>
<dbReference type="CDD" id="cd00637">
    <property type="entry name" value="7tm_classA_rhodopsin-like"/>
    <property type="match status" value="1"/>
</dbReference>
<dbReference type="Proteomes" id="UP000046392">
    <property type="component" value="Unplaced"/>
</dbReference>
<dbReference type="InterPro" id="IPR000609">
    <property type="entry name" value="7TM_GPCR_serpentine_rcpt_Srg"/>
</dbReference>
<feature type="transmembrane region" description="Helical" evidence="6">
    <location>
        <begin position="178"/>
        <end position="198"/>
    </location>
</feature>
<proteinExistence type="inferred from homology"/>
<dbReference type="InterPro" id="IPR017452">
    <property type="entry name" value="GPCR_Rhodpsn_7TM"/>
</dbReference>
<dbReference type="PANTHER" id="PTHR31627">
    <property type="entry name" value="SERPENTINE RECEPTOR CLASS GAMMA-RELATED"/>
    <property type="match status" value="1"/>
</dbReference>
<evidence type="ECO:0000256" key="2">
    <source>
        <dbReference type="ARBA" id="ARBA00005692"/>
    </source>
</evidence>
<feature type="transmembrane region" description="Helical" evidence="6">
    <location>
        <begin position="43"/>
        <end position="67"/>
    </location>
</feature>
<evidence type="ECO:0000256" key="3">
    <source>
        <dbReference type="ARBA" id="ARBA00022692"/>
    </source>
</evidence>
<organism evidence="8 9">
    <name type="scientific">Strongyloides papillosus</name>
    <name type="common">Intestinal threadworm</name>
    <dbReference type="NCBI Taxonomy" id="174720"/>
    <lineage>
        <taxon>Eukaryota</taxon>
        <taxon>Metazoa</taxon>
        <taxon>Ecdysozoa</taxon>
        <taxon>Nematoda</taxon>
        <taxon>Chromadorea</taxon>
        <taxon>Rhabditida</taxon>
        <taxon>Tylenchina</taxon>
        <taxon>Panagrolaimomorpha</taxon>
        <taxon>Strongyloidoidea</taxon>
        <taxon>Strongyloididae</taxon>
        <taxon>Strongyloides</taxon>
    </lineage>
</organism>
<evidence type="ECO:0000313" key="8">
    <source>
        <dbReference type="Proteomes" id="UP000046392"/>
    </source>
</evidence>
<keyword evidence="3 6" id="KW-0812">Transmembrane</keyword>
<comment type="subcellular location">
    <subcellularLocation>
        <location evidence="1">Membrane</location>
        <topology evidence="1">Multi-pass membrane protein</topology>
    </subcellularLocation>
</comment>
<dbReference type="PROSITE" id="PS50262">
    <property type="entry name" value="G_PROTEIN_RECEP_F1_2"/>
    <property type="match status" value="1"/>
</dbReference>
<accession>A0A0N5CAJ1</accession>
<dbReference type="InterPro" id="IPR000344">
    <property type="entry name" value="7TM_GPCR_serpentine_rcpt_Sra"/>
</dbReference>
<dbReference type="GO" id="GO:0007606">
    <property type="term" value="P:sensory perception of chemical stimulus"/>
    <property type="evidence" value="ECO:0007669"/>
    <property type="project" value="UniProtKB-UniRule"/>
</dbReference>
<protein>
    <recommendedName>
        <fullName evidence="6">Serpentine receptor class gamma</fullName>
    </recommendedName>
</protein>
<feature type="transmembrane region" description="Helical" evidence="6">
    <location>
        <begin position="87"/>
        <end position="109"/>
    </location>
</feature>
<evidence type="ECO:0000256" key="6">
    <source>
        <dbReference type="RuleBase" id="RU280813"/>
    </source>
</evidence>
<keyword evidence="5 6" id="KW-0472">Membrane</keyword>
<dbReference type="GO" id="GO:0004930">
    <property type="term" value="F:G protein-coupled receptor activity"/>
    <property type="evidence" value="ECO:0007669"/>
    <property type="project" value="InterPro"/>
</dbReference>
<comment type="similarity">
    <text evidence="2 6">Belongs to the nematode receptor-like protein srg family.</text>
</comment>
<sequence>MVDISLIVEIIQFMYKIPSMLLMILSIYVMIKEIKNKNVNFNTQFYIIIVCKLINEIIFVITNFIFFKLPKWGFYNSFLENNNWTATTFYILVTQQATFMFLITLLISINRCIAVKYPLLYNSYFSKSKVIFILLSFIILSTIVGLGNILFNARYIKTDPYGYFAPSLISKNEIYYQIFYQMVLFGIISIVTCIFNVVAILTLKKHNQIGKKHKKELYYIVYSIFVFITLLLVEAFFVCTFIAVKYEIQFFIHTIYFLHVVALDLTIVGDFYFLIYSW</sequence>
<feature type="transmembrane region" description="Helical" evidence="6">
    <location>
        <begin position="219"/>
        <end position="244"/>
    </location>
</feature>
<evidence type="ECO:0000313" key="9">
    <source>
        <dbReference type="WBParaSite" id="SPAL_0001491300.1"/>
    </source>
</evidence>
<keyword evidence="8" id="KW-1185">Reference proteome</keyword>
<dbReference type="Pfam" id="PF02118">
    <property type="entry name" value="Srg"/>
    <property type="match status" value="1"/>
</dbReference>
<evidence type="ECO:0000256" key="1">
    <source>
        <dbReference type="ARBA" id="ARBA00004141"/>
    </source>
</evidence>
<evidence type="ECO:0000259" key="7">
    <source>
        <dbReference type="PROSITE" id="PS50262"/>
    </source>
</evidence>
<dbReference type="WBParaSite" id="SPAL_0001491300.1">
    <property type="protein sequence ID" value="SPAL_0001491300.1"/>
    <property type="gene ID" value="SPAL_0001491300"/>
</dbReference>
<name>A0A0N5CAJ1_STREA</name>
<feature type="domain" description="G-protein coupled receptors family 1 profile" evidence="7">
    <location>
        <begin position="22"/>
        <end position="276"/>
    </location>
</feature>
<dbReference type="GO" id="GO:0016020">
    <property type="term" value="C:membrane"/>
    <property type="evidence" value="ECO:0007669"/>
    <property type="project" value="UniProtKB-SubCell"/>
</dbReference>
<dbReference type="AlphaFoldDB" id="A0A0N5CAJ1"/>
<dbReference type="InterPro" id="IPR051119">
    <property type="entry name" value="Nematode_SR-like"/>
</dbReference>
<dbReference type="SUPFAM" id="SSF81321">
    <property type="entry name" value="Family A G protein-coupled receptor-like"/>
    <property type="match status" value="1"/>
</dbReference>
<dbReference type="Gene3D" id="1.20.1070.10">
    <property type="entry name" value="Rhodopsin 7-helix transmembrane proteins"/>
    <property type="match status" value="1"/>
</dbReference>
<feature type="transmembrane region" description="Helical" evidence="6">
    <location>
        <begin position="130"/>
        <end position="151"/>
    </location>
</feature>
<feature type="transmembrane region" description="Helical" evidence="6">
    <location>
        <begin position="13"/>
        <end position="31"/>
    </location>
</feature>
<feature type="transmembrane region" description="Helical" evidence="6">
    <location>
        <begin position="250"/>
        <end position="275"/>
    </location>
</feature>
<evidence type="ECO:0000256" key="5">
    <source>
        <dbReference type="ARBA" id="ARBA00023136"/>
    </source>
</evidence>
<reference evidence="9" key="1">
    <citation type="submission" date="2017-02" db="UniProtKB">
        <authorList>
            <consortium name="WormBaseParasite"/>
        </authorList>
    </citation>
    <scope>IDENTIFICATION</scope>
</reference>
<evidence type="ECO:0000256" key="4">
    <source>
        <dbReference type="ARBA" id="ARBA00022989"/>
    </source>
</evidence>
<dbReference type="PRINTS" id="PR00697">
    <property type="entry name" value="TMPROTEINSRA"/>
</dbReference>